<proteinExistence type="predicted"/>
<dbReference type="InterPro" id="IPR048315">
    <property type="entry name" value="ZSWIM9_RNaseH-like"/>
</dbReference>
<gene>
    <name evidence="5" type="ORF">SPARVUS_LOCUS6642408</name>
</gene>
<dbReference type="PANTHER" id="PTHR47086">
    <property type="entry name" value="BTB DOMAIN-CONTAINING PROTEIN"/>
    <property type="match status" value="1"/>
</dbReference>
<evidence type="ECO:0000313" key="6">
    <source>
        <dbReference type="Proteomes" id="UP001162483"/>
    </source>
</evidence>
<feature type="domain" description="ZSWIM9 central RNaseH-like" evidence="2">
    <location>
        <begin position="919"/>
        <end position="1085"/>
    </location>
</feature>
<evidence type="ECO:0000259" key="3">
    <source>
        <dbReference type="Pfam" id="PF20783"/>
    </source>
</evidence>
<feature type="non-terminal residue" evidence="5">
    <location>
        <position position="1259"/>
    </location>
</feature>
<feature type="domain" description="ZSWIM9 central RNaseH-like" evidence="2">
    <location>
        <begin position="467"/>
        <end position="629"/>
    </location>
</feature>
<evidence type="ECO:0000313" key="5">
    <source>
        <dbReference type="EMBL" id="CAI9568076.1"/>
    </source>
</evidence>
<accession>A0ABN9D6C1</accession>
<reference evidence="5" key="1">
    <citation type="submission" date="2023-05" db="EMBL/GenBank/DDBJ databases">
        <authorList>
            <person name="Stuckert A."/>
        </authorList>
    </citation>
    <scope>NUCLEOTIDE SEQUENCE</scope>
</reference>
<dbReference type="InterPro" id="IPR049218">
    <property type="entry name" value="DUF5575_C"/>
</dbReference>
<feature type="region of interest" description="Disordered" evidence="1">
    <location>
        <begin position="1224"/>
        <end position="1259"/>
    </location>
</feature>
<evidence type="ECO:0000259" key="2">
    <source>
        <dbReference type="Pfam" id="PF17738"/>
    </source>
</evidence>
<name>A0ABN9D6C1_9NEOB</name>
<organism evidence="5 6">
    <name type="scientific">Staurois parvus</name>
    <dbReference type="NCBI Taxonomy" id="386267"/>
    <lineage>
        <taxon>Eukaryota</taxon>
        <taxon>Metazoa</taxon>
        <taxon>Chordata</taxon>
        <taxon>Craniata</taxon>
        <taxon>Vertebrata</taxon>
        <taxon>Euteleostomi</taxon>
        <taxon>Amphibia</taxon>
        <taxon>Batrachia</taxon>
        <taxon>Anura</taxon>
        <taxon>Neobatrachia</taxon>
        <taxon>Ranoidea</taxon>
        <taxon>Ranidae</taxon>
        <taxon>Staurois</taxon>
    </lineage>
</organism>
<feature type="domain" description="DUF5575" evidence="4">
    <location>
        <begin position="1089"/>
        <end position="1196"/>
    </location>
</feature>
<feature type="compositionally biased region" description="Polar residues" evidence="1">
    <location>
        <begin position="1226"/>
        <end position="1259"/>
    </location>
</feature>
<dbReference type="EMBL" id="CATNWA010014145">
    <property type="protein sequence ID" value="CAI9568076.1"/>
    <property type="molecule type" value="Genomic_DNA"/>
</dbReference>
<protein>
    <submittedName>
        <fullName evidence="5">Uncharacterized protein</fullName>
    </submittedName>
</protein>
<dbReference type="InterPro" id="IPR049217">
    <property type="entry name" value="DUF5575_N"/>
</dbReference>
<dbReference type="PANTHER" id="PTHR47086:SF4">
    <property type="entry name" value="BTB DOMAIN-CONTAINING PROTEIN"/>
    <property type="match status" value="1"/>
</dbReference>
<feature type="domain" description="ZSWIM9 central RNaseH-like" evidence="2">
    <location>
        <begin position="21"/>
        <end position="185"/>
    </location>
</feature>
<dbReference type="InterPro" id="IPR040854">
    <property type="entry name" value="ZSWIM9"/>
</dbReference>
<sequence length="1259" mass="143512">MALQEPRKARSLSLAGIAQISNDISRKFLDRSDLSRLLRIASNFLKDHTQVLVELDSFFLHDPSAKIKLVFVEDTVLVKNIFVMSSSMQELAQRSPENLYVDLQSNIGPGLNLYSVSCEDESGWNMCASCISKTNNQDTVRFLIVSVLQSIPKMKAQIKSITIHPEIADFRDLNNLVPNATIKHCMSLIVRVIEGKIAHLSIPTQSQIKIVLQALCFSRSLKIYNRHLNELKALCPVDVYQYYIDTWHPSRKEWCTKDSKRVKNEKSLYTYSGALQYTLSTKMGILPSLYQCLRVLLLETLELQSVPETIFEVYTDLVPVTSTETETATTATTSTDASEEQVCGEEKNELEQMEFYSWDDFQSFLNIWCEEQKILFVIRNSVPLSSEDMSPELVQTLKYSMVNLGCSSYTRKRCPATIQLRLGPEMDKLIITKTDLQHSHDSEIDLPSRFTRKPESFVEAPATLFFEISDKFMDRTDLTKLLRLHFPFGRESQFLDELESLFNTDPGAKVKLAYADEKFTMRNLFLMTTGMQNLLQNFSESLFIAHLPSLNQEYALYSVLCQDENFAWRVCAHCIARKNSTDPLQFVLLSLLHVHPNLNTQLKCLTLSPDIQNCSDTQAVLPNVIIKHCLPFVFEFMHRKISFLSQMEQSQIKNLLANLAQASSTDNYTQYLSDLKSACPDEVFQYYFDNFHPCWNSWSGKDSQTIDAENSICDFVKFFHQELRTHLGTMPSLSQCLHAILTEDQAHDQEPSESSNTCMMDESTSTCQTDTTSVLNTQEQDGVSTEIITTEVPNKDYEDIANMQLNGREFQSWDDFCAFLQEWSKEKYILHSSSIIEEGSNEEPDIQSISEILKYSWAQLSCSWKNCPAFIELSRGPQKDKLIVTQCSPNHSHVMEDSSDAPPEKKFKSSAAVGLPAQVANNISKKFLEPSDLKRLLRFRSGAFEDRTQVLAELQSLFFSDPDAKVKLVFVEDKLHVKKIFLMTSAMRDRAQNHPENLFIDLFTEFSPSFNLYTIFSEVKGEGWIPCAYCIAKKQLDGIIPFLTGLLCEIIPTLTKKVKHLTINPDILEPVNLESRLPHAHVRYCMQAVLNLLYSRISYLDTRSEAQIKNFLHIISQTCSVKVYDRYLNDLKAICPAEVFKYYHDTWHPRRKMWVKKDNRTEESERHLYDLVSANHAKLKAEVGFMPSLYQCLCSVLGSTVKSSADGLHLQNADITSFCDYEKSAPSPTSNQGQDAPVLTSINEGTLHTTASSENSTDE</sequence>
<dbReference type="Proteomes" id="UP001162483">
    <property type="component" value="Unassembled WGS sequence"/>
</dbReference>
<keyword evidence="6" id="KW-1185">Reference proteome</keyword>
<dbReference type="Pfam" id="PF17738">
    <property type="entry name" value="DUF5575"/>
    <property type="match status" value="3"/>
</dbReference>
<dbReference type="Pfam" id="PF20783">
    <property type="entry name" value="DUF5575_N"/>
    <property type="match status" value="2"/>
</dbReference>
<feature type="domain" description="DUF5575" evidence="3">
    <location>
        <begin position="345"/>
        <end position="441"/>
    </location>
</feature>
<feature type="domain" description="DUF5575" evidence="4">
    <location>
        <begin position="637"/>
        <end position="742"/>
    </location>
</feature>
<evidence type="ECO:0000256" key="1">
    <source>
        <dbReference type="SAM" id="MobiDB-lite"/>
    </source>
</evidence>
<feature type="domain" description="DUF5575" evidence="3">
    <location>
        <begin position="803"/>
        <end position="894"/>
    </location>
</feature>
<comment type="caution">
    <text evidence="5">The sequence shown here is derived from an EMBL/GenBank/DDBJ whole genome shotgun (WGS) entry which is preliminary data.</text>
</comment>
<evidence type="ECO:0000259" key="4">
    <source>
        <dbReference type="Pfam" id="PF20784"/>
    </source>
</evidence>
<dbReference type="Pfam" id="PF20784">
    <property type="entry name" value="DUF5575_C"/>
    <property type="match status" value="2"/>
</dbReference>